<accession>R9TGU3</accession>
<dbReference type="InterPro" id="IPR027417">
    <property type="entry name" value="P-loop_NTPase"/>
</dbReference>
<dbReference type="OrthoDB" id="8172at10239"/>
<reference evidence="1 2" key="1">
    <citation type="journal article" date="2014" name="Genome Biol. Evol.">
        <title>Composite Conserved Promoter-Terminator Motifs (PeSLs) that Mediate Modular Shuffling in the Diverse T4-Like Myoviruses.</title>
        <authorList>
            <person name="Comeau A.M."/>
            <person name="Arbiol C."/>
            <person name="Krisch H.M."/>
        </authorList>
    </citation>
    <scope>NUCLEOTIDE SEQUENCE [LARGE SCALE GENOMIC DNA]</scope>
</reference>
<name>R9TGU3_9CAUD</name>
<dbReference type="SUPFAM" id="SSF52540">
    <property type="entry name" value="P-loop containing nucleoside triphosphate hydrolases"/>
    <property type="match status" value="1"/>
</dbReference>
<evidence type="ECO:0000313" key="2">
    <source>
        <dbReference type="Proteomes" id="UP000201461"/>
    </source>
</evidence>
<dbReference type="KEGG" id="vg:15926783"/>
<organism evidence="1 2">
    <name type="scientific">Vibrio phage nt-1</name>
    <dbReference type="NCBI Taxonomy" id="115992"/>
    <lineage>
        <taxon>Viruses</taxon>
        <taxon>Duplodnaviria</taxon>
        <taxon>Heunggongvirae</taxon>
        <taxon>Uroviricota</taxon>
        <taxon>Caudoviricetes</taxon>
        <taxon>Pantevenvirales</taxon>
        <taxon>Straboviridae</taxon>
        <taxon>Mylasvirus</taxon>
        <taxon>Mylasvirus persius</taxon>
    </lineage>
</organism>
<dbReference type="Proteomes" id="UP000201461">
    <property type="component" value="Segment"/>
</dbReference>
<sequence>MYAIIKNALNKDEIVNGTFEVVTKHRCDKAKAPKDGRIRVMINGEATTLRADRQDVSYTDTIDGAPMQVHRTPVAESVAASFEPEVKETEEEIAQRIDQAFEAMDIFSEGAIEGHVTSLIISGAAGVGKTFTLERDLKAAEAKGKIEFKKVAGKCTGLGLFTKLWECRHPGSVLLLDDVDVFKDEDQLNLLKAALDTGEERWVSWASSSSYFEEQGIDQEFLFEGTVIFISNKDFDRELQAGTKLAPHFQALISRSVYLDLGVHSKEEIMVRIKQVVRSTTMLQDLGLQEPLISEMLVWIEDNIAGLRELSLRTCLKIANMMLTSPTKWEMLAKMTMLSKKRK</sequence>
<keyword evidence="2" id="KW-1185">Reference proteome</keyword>
<dbReference type="GeneID" id="15926783"/>
<dbReference type="EMBL" id="HQ317393">
    <property type="protein sequence ID" value="AGN30328.1"/>
    <property type="molecule type" value="Genomic_DNA"/>
</dbReference>
<evidence type="ECO:0000313" key="1">
    <source>
        <dbReference type="EMBL" id="AGN30328.1"/>
    </source>
</evidence>
<dbReference type="RefSeq" id="YP_008125477.1">
    <property type="nucleotide sequence ID" value="NC_021529.2"/>
</dbReference>
<proteinExistence type="predicted"/>
<gene>
    <name evidence="1" type="primary">nrdC.10</name>
    <name evidence="1" type="ORF">VPFG_00330</name>
</gene>
<protein>
    <submittedName>
        <fullName evidence="1">NrdC.10</fullName>
    </submittedName>
</protein>